<dbReference type="InterPro" id="IPR052894">
    <property type="entry name" value="AsmA-related"/>
</dbReference>
<protein>
    <submittedName>
        <fullName evidence="3">Cell envelope biogenesis protein AsmA</fullName>
    </submittedName>
</protein>
<dbReference type="PANTHER" id="PTHR30441:SF4">
    <property type="entry name" value="PROTEIN ASMA"/>
    <property type="match status" value="1"/>
</dbReference>
<dbReference type="GO" id="GO:0005886">
    <property type="term" value="C:plasma membrane"/>
    <property type="evidence" value="ECO:0007669"/>
    <property type="project" value="TreeGrafter"/>
</dbReference>
<feature type="domain" description="AsmA" evidence="2">
    <location>
        <begin position="13"/>
        <end position="629"/>
    </location>
</feature>
<name>A0A165F6Q4_9NEIS</name>
<dbReference type="AlphaFoldDB" id="A0A165F6Q4"/>
<gene>
    <name evidence="3" type="ORF">AVW16_00625</name>
</gene>
<evidence type="ECO:0000313" key="3">
    <source>
        <dbReference type="EMBL" id="KZE31722.1"/>
    </source>
</evidence>
<dbReference type="PANTHER" id="PTHR30441">
    <property type="entry name" value="DUF748 DOMAIN-CONTAINING PROTEIN"/>
    <property type="match status" value="1"/>
</dbReference>
<reference evidence="4" key="1">
    <citation type="submission" date="2016-01" db="EMBL/GenBank/DDBJ databases">
        <title>Draft genome of Chromobacterium sp. F49.</title>
        <authorList>
            <person name="Hong K.W."/>
        </authorList>
    </citation>
    <scope>NUCLEOTIDE SEQUENCE [LARGE SCALE GENOMIC DNA]</scope>
    <source>
        <strain evidence="4">CN10</strain>
    </source>
</reference>
<evidence type="ECO:0000256" key="1">
    <source>
        <dbReference type="SAM" id="Phobius"/>
    </source>
</evidence>
<evidence type="ECO:0000313" key="4">
    <source>
        <dbReference type="Proteomes" id="UP000076625"/>
    </source>
</evidence>
<evidence type="ECO:0000259" key="2">
    <source>
        <dbReference type="Pfam" id="PF05170"/>
    </source>
</evidence>
<feature type="transmembrane region" description="Helical" evidence="1">
    <location>
        <begin position="12"/>
        <end position="35"/>
    </location>
</feature>
<dbReference type="Proteomes" id="UP000076625">
    <property type="component" value="Unassembled WGS sequence"/>
</dbReference>
<keyword evidence="1" id="KW-0472">Membrane</keyword>
<comment type="caution">
    <text evidence="3">The sequence shown here is derived from an EMBL/GenBank/DDBJ whole genome shotgun (WGS) entry which is preliminary data.</text>
</comment>
<dbReference type="OrthoDB" id="9766390at2"/>
<proteinExistence type="predicted"/>
<keyword evidence="1" id="KW-1133">Transmembrane helix</keyword>
<dbReference type="GO" id="GO:0090313">
    <property type="term" value="P:regulation of protein targeting to membrane"/>
    <property type="evidence" value="ECO:0007669"/>
    <property type="project" value="TreeGrafter"/>
</dbReference>
<keyword evidence="4" id="KW-1185">Reference proteome</keyword>
<dbReference type="Pfam" id="PF05170">
    <property type="entry name" value="AsmA"/>
    <property type="match status" value="1"/>
</dbReference>
<dbReference type="STRING" id="1452487.AVW16_00625"/>
<dbReference type="RefSeq" id="WP_066612496.1">
    <property type="nucleotide sequence ID" value="NZ_LQQU01000023.1"/>
</dbReference>
<organism evidence="3 4">
    <name type="scientific">Crenobacter luteus</name>
    <dbReference type="NCBI Taxonomy" id="1452487"/>
    <lineage>
        <taxon>Bacteria</taxon>
        <taxon>Pseudomonadati</taxon>
        <taxon>Pseudomonadota</taxon>
        <taxon>Betaproteobacteria</taxon>
        <taxon>Neisseriales</taxon>
        <taxon>Neisseriaceae</taxon>
        <taxon>Crenobacter</taxon>
    </lineage>
</organism>
<accession>A0A165F6Q4</accession>
<dbReference type="InterPro" id="IPR007844">
    <property type="entry name" value="AsmA"/>
</dbReference>
<sequence length="719" mass="77554">MKWNSGRLWLHLLVYGIGGLVALFLLTQAVLLWQFDERAVRDALQSSLADTGRRVSVAGDITPQLFPRPGLTLEKLSLSAPDGRTPALAVAEARIGFAWLPLLLGDKEVTALALDGVELDLARDANGRLSIADLLRRRANSDVSVRLDSLALGRANVRFSDALSGRRWRLDALEMEADELRDDARLSARAVLDTGRQRVGLALAAPLRIQDDQVSVNALQLSAKAKLPEQGETQITLTGRLKLNFATLQASGEALRATLATQAPAAELVIDMPTVSASLASVELPRADLKGFMRQDRSEYRFAGRLDEIALTEARLAAQRIAGALTWLAGPHRLALSVDGPLDITNLDALKVEPLALTATATTPLLPRGKLVARLAGHLEGSLAASALNLRVAGSLDGSDLAADVRQFGFVKPRHELMLSVGKLDLNRYLPENSARPVAVFQDTRPLSLDWLDFLNVSGQLSVGELAVGRFRVNGVSAKIDATPQELAVSELSANIYEGQLTGSARLVRGNPHRLDVDQTLQGMSIRPLLIDLFNFPRLDGHGDGHVRVRAQGSNFAAFKDTLSGDVRMSLNRGALTGIDLVAALKNLPQELKDLGNTPVNAVTDQRTTFSTLSARFALENGVARNQDLKLASQLVNVSGGGKLDLVKSIVDYSLDVSANPREFARLKDVSVPLKITGPMSAPVYALDFNAMVKGKKTQGEKQQALKQELTRQISTILP</sequence>
<dbReference type="EMBL" id="LQQU01000023">
    <property type="protein sequence ID" value="KZE31722.1"/>
    <property type="molecule type" value="Genomic_DNA"/>
</dbReference>
<keyword evidence="1" id="KW-0812">Transmembrane</keyword>